<feature type="region of interest" description="Disordered" evidence="1">
    <location>
        <begin position="1"/>
        <end position="23"/>
    </location>
</feature>
<evidence type="ECO:0000313" key="3">
    <source>
        <dbReference type="Proteomes" id="UP001373714"/>
    </source>
</evidence>
<reference evidence="2 3" key="1">
    <citation type="submission" date="2019-10" db="EMBL/GenBank/DDBJ databases">
        <authorList>
            <person name="Palmer J.M."/>
        </authorList>
    </citation>
    <scope>NUCLEOTIDE SEQUENCE [LARGE SCALE GENOMIC DNA]</scope>
    <source>
        <strain evidence="2 3">TWF730</strain>
    </source>
</reference>
<name>A0AAV9UT92_9PEZI</name>
<feature type="compositionally biased region" description="Basic and acidic residues" evidence="1">
    <location>
        <begin position="347"/>
        <end position="361"/>
    </location>
</feature>
<proteinExistence type="predicted"/>
<feature type="region of interest" description="Disordered" evidence="1">
    <location>
        <begin position="268"/>
        <end position="291"/>
    </location>
</feature>
<feature type="compositionally biased region" description="Basic and acidic residues" evidence="1">
    <location>
        <begin position="88"/>
        <end position="98"/>
    </location>
</feature>
<sequence>MTNAIDYGSSTEHERMATSITAPEAEDSRTMIINTLQQSSFPSASGLAVTLGRATMSTFTTHISQHMPTPLALVLEPATLQPLAPAKSTERKDRDSAHKTGSSKRYNRKVDEHQNQSRVVPPAIFFSVAVSCPNPGNMLALQPMPGPLAYRSFPQLDVYLPDNRMLTISGERPSLSSDFANVLRSVRVSTWWYNTCKSCRCNIETGRLEPFEGDPALLVTRPGCWCNYEMRQPEMAEGTPVSDYIDALERIPFPAQFQNRHYRWDDKGTGYEPFTGRKNSQTDQSLPSDELNSYDGIGNWNIRSPSKQLAPGTKQPYYLEGPRARLGWESLMNGGIRMNSVSSPQLAKRDWQDQGRDGSSN</sequence>
<comment type="caution">
    <text evidence="2">The sequence shown here is derived from an EMBL/GenBank/DDBJ whole genome shotgun (WGS) entry which is preliminary data.</text>
</comment>
<dbReference type="AlphaFoldDB" id="A0AAV9UT92"/>
<feature type="region of interest" description="Disordered" evidence="1">
    <location>
        <begin position="83"/>
        <end position="115"/>
    </location>
</feature>
<protein>
    <submittedName>
        <fullName evidence="2">Uncharacterized protein</fullName>
    </submittedName>
</protein>
<evidence type="ECO:0000313" key="2">
    <source>
        <dbReference type="EMBL" id="KAK6348908.1"/>
    </source>
</evidence>
<keyword evidence="3" id="KW-1185">Reference proteome</keyword>
<accession>A0AAV9UT92</accession>
<dbReference type="EMBL" id="JAVHNS010000007">
    <property type="protein sequence ID" value="KAK6348908.1"/>
    <property type="molecule type" value="Genomic_DNA"/>
</dbReference>
<organism evidence="2 3">
    <name type="scientific">Orbilia blumenaviensis</name>
    <dbReference type="NCBI Taxonomy" id="1796055"/>
    <lineage>
        <taxon>Eukaryota</taxon>
        <taxon>Fungi</taxon>
        <taxon>Dikarya</taxon>
        <taxon>Ascomycota</taxon>
        <taxon>Pezizomycotina</taxon>
        <taxon>Orbiliomycetes</taxon>
        <taxon>Orbiliales</taxon>
        <taxon>Orbiliaceae</taxon>
        <taxon>Orbilia</taxon>
    </lineage>
</organism>
<gene>
    <name evidence="2" type="ORF">TWF730_009671</name>
</gene>
<dbReference type="Proteomes" id="UP001373714">
    <property type="component" value="Unassembled WGS sequence"/>
</dbReference>
<feature type="compositionally biased region" description="Polar residues" evidence="1">
    <location>
        <begin position="277"/>
        <end position="291"/>
    </location>
</feature>
<evidence type="ECO:0000256" key="1">
    <source>
        <dbReference type="SAM" id="MobiDB-lite"/>
    </source>
</evidence>
<feature type="region of interest" description="Disordered" evidence="1">
    <location>
        <begin position="338"/>
        <end position="361"/>
    </location>
</feature>